<dbReference type="PANTHER" id="PTHR37984:SF5">
    <property type="entry name" value="PROTEIN NYNRIN-LIKE"/>
    <property type="match status" value="1"/>
</dbReference>
<evidence type="ECO:0000313" key="3">
    <source>
        <dbReference type="EMBL" id="KDR64941.1"/>
    </source>
</evidence>
<gene>
    <name evidence="3" type="ORF">GALMADRAFT_82499</name>
</gene>
<evidence type="ECO:0000313" key="4">
    <source>
        <dbReference type="Proteomes" id="UP000027222"/>
    </source>
</evidence>
<feature type="domain" description="Integrase zinc-binding" evidence="2">
    <location>
        <begin position="93"/>
        <end position="148"/>
    </location>
</feature>
<evidence type="ECO:0000256" key="1">
    <source>
        <dbReference type="SAM" id="MobiDB-lite"/>
    </source>
</evidence>
<dbReference type="InterPro" id="IPR050951">
    <property type="entry name" value="Retrovirus_Pol_polyprotein"/>
</dbReference>
<dbReference type="FunFam" id="1.10.340.70:FF:000001">
    <property type="entry name" value="Retrovirus-related Pol polyprotein from transposon gypsy-like Protein"/>
    <property type="match status" value="1"/>
</dbReference>
<protein>
    <recommendedName>
        <fullName evidence="2">Integrase zinc-binding domain-containing protein</fullName>
    </recommendedName>
</protein>
<feature type="region of interest" description="Disordered" evidence="1">
    <location>
        <begin position="239"/>
        <end position="267"/>
    </location>
</feature>
<organism evidence="3 4">
    <name type="scientific">Galerina marginata (strain CBS 339.88)</name>
    <dbReference type="NCBI Taxonomy" id="685588"/>
    <lineage>
        <taxon>Eukaryota</taxon>
        <taxon>Fungi</taxon>
        <taxon>Dikarya</taxon>
        <taxon>Basidiomycota</taxon>
        <taxon>Agaricomycotina</taxon>
        <taxon>Agaricomycetes</taxon>
        <taxon>Agaricomycetidae</taxon>
        <taxon>Agaricales</taxon>
        <taxon>Agaricineae</taxon>
        <taxon>Strophariaceae</taxon>
        <taxon>Galerina</taxon>
    </lineage>
</organism>
<dbReference type="HOGENOM" id="CLU_1042237_0_0_1"/>
<sequence>MVQQLVNVLALTDEADFKTKSGAYPEVHRTPSAKEQDNKISWVLKWFENRTFRPGGLKEKEYTQFVRFTNWFIMYEGRLYHRGQDAKHRLYVEKKRRMYMLTAAHDHVGHRGFYATNQLLIQRFWWPEMEKDVNWFIKTCHVCQERQKTMLKIKPVITHTPSIFQTLHADVMHMTPASNGCPYIAHGRCAMTSWMEGRALRKLYFTLPHLFRPEWPDSGGIRWNPVEFEQISLKKQEIPVDSGGMVDRNPPESTGMDQNRLKSHFYK</sequence>
<dbReference type="Proteomes" id="UP000027222">
    <property type="component" value="Unassembled WGS sequence"/>
</dbReference>
<reference evidence="4" key="1">
    <citation type="journal article" date="2014" name="Proc. Natl. Acad. Sci. U.S.A.">
        <title>Extensive sampling of basidiomycete genomes demonstrates inadequacy of the white-rot/brown-rot paradigm for wood decay fungi.</title>
        <authorList>
            <person name="Riley R."/>
            <person name="Salamov A.A."/>
            <person name="Brown D.W."/>
            <person name="Nagy L.G."/>
            <person name="Floudas D."/>
            <person name="Held B.W."/>
            <person name="Levasseur A."/>
            <person name="Lombard V."/>
            <person name="Morin E."/>
            <person name="Otillar R."/>
            <person name="Lindquist E.A."/>
            <person name="Sun H."/>
            <person name="LaButti K.M."/>
            <person name="Schmutz J."/>
            <person name="Jabbour D."/>
            <person name="Luo H."/>
            <person name="Baker S.E."/>
            <person name="Pisabarro A.G."/>
            <person name="Walton J.D."/>
            <person name="Blanchette R.A."/>
            <person name="Henrissat B."/>
            <person name="Martin F."/>
            <person name="Cullen D."/>
            <person name="Hibbett D.S."/>
            <person name="Grigoriev I.V."/>
        </authorList>
    </citation>
    <scope>NUCLEOTIDE SEQUENCE [LARGE SCALE GENOMIC DNA]</scope>
    <source>
        <strain evidence="4">CBS 339.88</strain>
    </source>
</reference>
<accession>A0A067S2F9</accession>
<evidence type="ECO:0000259" key="2">
    <source>
        <dbReference type="Pfam" id="PF17921"/>
    </source>
</evidence>
<proteinExistence type="predicted"/>
<dbReference type="OrthoDB" id="446925at2759"/>
<dbReference type="Pfam" id="PF17921">
    <property type="entry name" value="Integrase_H2C2"/>
    <property type="match status" value="1"/>
</dbReference>
<dbReference type="Gene3D" id="1.10.340.70">
    <property type="match status" value="1"/>
</dbReference>
<dbReference type="PANTHER" id="PTHR37984">
    <property type="entry name" value="PROTEIN CBG26694"/>
    <property type="match status" value="1"/>
</dbReference>
<keyword evidence="4" id="KW-1185">Reference proteome</keyword>
<dbReference type="InterPro" id="IPR041588">
    <property type="entry name" value="Integrase_H2C2"/>
</dbReference>
<name>A0A067S2F9_GALM3</name>
<dbReference type="AlphaFoldDB" id="A0A067S2F9"/>
<dbReference type="STRING" id="685588.A0A067S2F9"/>
<dbReference type="EMBL" id="KL142644">
    <property type="protein sequence ID" value="KDR64941.1"/>
    <property type="molecule type" value="Genomic_DNA"/>
</dbReference>